<dbReference type="Proteomes" id="UP001172102">
    <property type="component" value="Unassembled WGS sequence"/>
</dbReference>
<feature type="region of interest" description="Disordered" evidence="1">
    <location>
        <begin position="692"/>
        <end position="758"/>
    </location>
</feature>
<sequence>MEGGHDSLPMPHVPVLHGTFQHCGSLVDAEVETSSWGSFDDPFVAGSDTLLQQGGANGNLSSGGPRAALPHPLVQPQAPRNSRDSAEALYSAPDDFTSQSSSPNLSSSDSLTPPSPPSVSPGGQDTRSTRLVFEFSLSEHYGPPHLDEEYENAVFGFSSSDTVTRSTPQQAYSIGSALSLEPQGGFDFPSRHQRPFLRLGRPWVKFIKDSNDKLVEADLSDDSDDESVTPVDKSSGGVVEEPNQKPTKYVIFSPPTSGAEKRARAPQPQRAHCEPNEKDNGNPLAPCKTCLNVDKKSKKTIHYIPCLRYKLTGITMHRTGSLNITGRFRHNQLVDLPTYGDHRVMLMTQDLCGTPMTVQVRRFRPMKQDDIIRRYIDVEGNSQEFYTAPYCISNLGNAARDLWRYIGRNAVDGLLVVGDRSGDPVVKRTFAMLAKQCRTTLVSLLALCSLSDGAETRKDASTTKSGTAAECKEFLNDAVRLWFTTKLGTGTARLCGSDLLGMLPPDDLGYPYVGIPAPRMVVAQMDSLRYHFISSSFTTTLLRRFESLITSNNMACWFTVYLTTFLLLYEVSAASHDRLRYALHNGMPQETQYGSFGNPLTGFVEDMQFGGVMLLAYWHYFKRVDFFNLDWGDLSKSPLRSLELHQIELLKWTVAQFDPSLGKVPRGSKMGTWDNELYWISHMFDLPPSKESGWAPPKAFEREKAMHQDKPGPSSPASNMPASSISEPGRPPSSWLGSGGSRSRSSTPDSACSTPPAK</sequence>
<organism evidence="2 3">
    <name type="scientific">Lasiosphaeris hirsuta</name>
    <dbReference type="NCBI Taxonomy" id="260670"/>
    <lineage>
        <taxon>Eukaryota</taxon>
        <taxon>Fungi</taxon>
        <taxon>Dikarya</taxon>
        <taxon>Ascomycota</taxon>
        <taxon>Pezizomycotina</taxon>
        <taxon>Sordariomycetes</taxon>
        <taxon>Sordariomycetidae</taxon>
        <taxon>Sordariales</taxon>
        <taxon>Lasiosphaeriaceae</taxon>
        <taxon>Lasiosphaeris</taxon>
    </lineage>
</organism>
<evidence type="ECO:0000313" key="2">
    <source>
        <dbReference type="EMBL" id="KAK0720304.1"/>
    </source>
</evidence>
<feature type="compositionally biased region" description="Basic and acidic residues" evidence="1">
    <location>
        <begin position="699"/>
        <end position="710"/>
    </location>
</feature>
<reference evidence="2" key="1">
    <citation type="submission" date="2023-06" db="EMBL/GenBank/DDBJ databases">
        <title>Genome-scale phylogeny and comparative genomics of the fungal order Sordariales.</title>
        <authorList>
            <consortium name="Lawrence Berkeley National Laboratory"/>
            <person name="Hensen N."/>
            <person name="Bonometti L."/>
            <person name="Westerberg I."/>
            <person name="Brannstrom I.O."/>
            <person name="Guillou S."/>
            <person name="Cros-Aarteil S."/>
            <person name="Calhoun S."/>
            <person name="Haridas S."/>
            <person name="Kuo A."/>
            <person name="Mondo S."/>
            <person name="Pangilinan J."/>
            <person name="Riley R."/>
            <person name="Labutti K."/>
            <person name="Andreopoulos B."/>
            <person name="Lipzen A."/>
            <person name="Chen C."/>
            <person name="Yanf M."/>
            <person name="Daum C."/>
            <person name="Ng V."/>
            <person name="Clum A."/>
            <person name="Steindorff A."/>
            <person name="Ohm R."/>
            <person name="Martin F."/>
            <person name="Silar P."/>
            <person name="Natvig D."/>
            <person name="Lalanne C."/>
            <person name="Gautier V."/>
            <person name="Ament-Velasquez S.L."/>
            <person name="Kruys A."/>
            <person name="Hutchinson M.I."/>
            <person name="Powell A.J."/>
            <person name="Barry K."/>
            <person name="Miller A.N."/>
            <person name="Grigoriev I.V."/>
            <person name="Debuchy R."/>
            <person name="Gladieux P."/>
            <person name="Thoren M.H."/>
            <person name="Johannesson H."/>
        </authorList>
    </citation>
    <scope>NUCLEOTIDE SEQUENCE</scope>
    <source>
        <strain evidence="2">SMH4607-1</strain>
    </source>
</reference>
<dbReference type="AlphaFoldDB" id="A0AA40DXQ6"/>
<dbReference type="PANTHER" id="PTHR35392:SF3">
    <property type="entry name" value="ZN(2)-C6 FUNGAL-TYPE DOMAIN-CONTAINING PROTEIN"/>
    <property type="match status" value="1"/>
</dbReference>
<proteinExistence type="predicted"/>
<accession>A0AA40DXQ6</accession>
<evidence type="ECO:0000256" key="1">
    <source>
        <dbReference type="SAM" id="MobiDB-lite"/>
    </source>
</evidence>
<dbReference type="EMBL" id="JAUKUA010000003">
    <property type="protein sequence ID" value="KAK0720304.1"/>
    <property type="molecule type" value="Genomic_DNA"/>
</dbReference>
<comment type="caution">
    <text evidence="2">The sequence shown here is derived from an EMBL/GenBank/DDBJ whole genome shotgun (WGS) entry which is preliminary data.</text>
</comment>
<feature type="compositionally biased region" description="Low complexity" evidence="1">
    <location>
        <begin position="98"/>
        <end position="112"/>
    </location>
</feature>
<feature type="compositionally biased region" description="Low complexity" evidence="1">
    <location>
        <begin position="711"/>
        <end position="758"/>
    </location>
</feature>
<feature type="compositionally biased region" description="Polar residues" evidence="1">
    <location>
        <begin position="50"/>
        <end position="62"/>
    </location>
</feature>
<feature type="region of interest" description="Disordered" evidence="1">
    <location>
        <begin position="50"/>
        <end position="126"/>
    </location>
</feature>
<dbReference type="PANTHER" id="PTHR35392">
    <property type="entry name" value="ZN(II)2CYS6 TRANSCRIPTION FACTOR (EUROFUNG)-RELATED-RELATED"/>
    <property type="match status" value="1"/>
</dbReference>
<protein>
    <submittedName>
        <fullName evidence="2">Uncharacterized protein</fullName>
    </submittedName>
</protein>
<feature type="compositionally biased region" description="Acidic residues" evidence="1">
    <location>
        <begin position="218"/>
        <end position="227"/>
    </location>
</feature>
<dbReference type="InterPro" id="IPR052973">
    <property type="entry name" value="Fungal_sec-metab_reg_TF"/>
</dbReference>
<feature type="region of interest" description="Disordered" evidence="1">
    <location>
        <begin position="217"/>
        <end position="283"/>
    </location>
</feature>
<name>A0AA40DXQ6_9PEZI</name>
<keyword evidence="3" id="KW-1185">Reference proteome</keyword>
<gene>
    <name evidence="2" type="ORF">B0H67DRAFT_608978</name>
</gene>
<evidence type="ECO:0000313" key="3">
    <source>
        <dbReference type="Proteomes" id="UP001172102"/>
    </source>
</evidence>
<feature type="compositionally biased region" description="Basic and acidic residues" evidence="1">
    <location>
        <begin position="271"/>
        <end position="280"/>
    </location>
</feature>